<dbReference type="InterPro" id="IPR012340">
    <property type="entry name" value="NA-bd_OB-fold"/>
</dbReference>
<keyword evidence="6" id="KW-1185">Reference proteome</keyword>
<dbReference type="Gene3D" id="2.40.50.140">
    <property type="entry name" value="Nucleic acid-binding proteins"/>
    <property type="match status" value="1"/>
</dbReference>
<feature type="compositionally biased region" description="Low complexity" evidence="4">
    <location>
        <begin position="137"/>
        <end position="148"/>
    </location>
</feature>
<evidence type="ECO:0000256" key="1">
    <source>
        <dbReference type="ARBA" id="ARBA00023125"/>
    </source>
</evidence>
<dbReference type="EMBL" id="SHLC01000001">
    <property type="protein sequence ID" value="RZU64846.1"/>
    <property type="molecule type" value="Genomic_DNA"/>
</dbReference>
<name>A0A4V6MGI4_9MICO</name>
<dbReference type="Pfam" id="PF00436">
    <property type="entry name" value="SSB"/>
    <property type="match status" value="1"/>
</dbReference>
<sequence length="172" mass="18653">MRDSNDIITVLGVIGTDPEAKTTPSGVPLIKFRMASTQRKFDKNSSSWVDGNTNWYTVSAFRGLAANAIRSLHKGDPVIVTGRLHLRAWDTGERQGTSVDLEADVIGLDLQWGTASYQRTTRSAPLEPAQVQAQTFAAAEMPAEPSPSDTDAEPLDRWATPGQPAVLETTPF</sequence>
<evidence type="ECO:0000313" key="6">
    <source>
        <dbReference type="Proteomes" id="UP000291483"/>
    </source>
</evidence>
<keyword evidence="1 2" id="KW-0238">DNA-binding</keyword>
<evidence type="ECO:0000256" key="4">
    <source>
        <dbReference type="SAM" id="MobiDB-lite"/>
    </source>
</evidence>
<dbReference type="PROSITE" id="PS50935">
    <property type="entry name" value="SSB"/>
    <property type="match status" value="1"/>
</dbReference>
<dbReference type="NCBIfam" id="TIGR00621">
    <property type="entry name" value="ssb"/>
    <property type="match status" value="1"/>
</dbReference>
<dbReference type="PANTHER" id="PTHR10302">
    <property type="entry name" value="SINGLE-STRANDED DNA-BINDING PROTEIN"/>
    <property type="match status" value="1"/>
</dbReference>
<proteinExistence type="predicted"/>
<dbReference type="Proteomes" id="UP000291483">
    <property type="component" value="Unassembled WGS sequence"/>
</dbReference>
<dbReference type="SUPFAM" id="SSF50249">
    <property type="entry name" value="Nucleic acid-binding proteins"/>
    <property type="match status" value="1"/>
</dbReference>
<comment type="caution">
    <text evidence="5">The sequence shown here is derived from an EMBL/GenBank/DDBJ whole genome shotgun (WGS) entry which is preliminary data.</text>
</comment>
<evidence type="ECO:0000256" key="3">
    <source>
        <dbReference type="RuleBase" id="RU000524"/>
    </source>
</evidence>
<dbReference type="CDD" id="cd04496">
    <property type="entry name" value="SSB_OBF"/>
    <property type="match status" value="1"/>
</dbReference>
<dbReference type="GO" id="GO:0006260">
    <property type="term" value="P:DNA replication"/>
    <property type="evidence" value="ECO:0007669"/>
    <property type="project" value="InterPro"/>
</dbReference>
<dbReference type="RefSeq" id="WP_130505283.1">
    <property type="nucleotide sequence ID" value="NZ_SHLC01000001.1"/>
</dbReference>
<dbReference type="InterPro" id="IPR000424">
    <property type="entry name" value="Primosome_PriB/ssb"/>
</dbReference>
<protein>
    <recommendedName>
        <fullName evidence="3">Single-stranded DNA-binding protein</fullName>
    </recommendedName>
</protein>
<organism evidence="5 6">
    <name type="scientific">Microterricola gilva</name>
    <dbReference type="NCBI Taxonomy" id="393267"/>
    <lineage>
        <taxon>Bacteria</taxon>
        <taxon>Bacillati</taxon>
        <taxon>Actinomycetota</taxon>
        <taxon>Actinomycetes</taxon>
        <taxon>Micrococcales</taxon>
        <taxon>Microbacteriaceae</taxon>
        <taxon>Microterricola</taxon>
    </lineage>
</organism>
<dbReference type="GO" id="GO:0003697">
    <property type="term" value="F:single-stranded DNA binding"/>
    <property type="evidence" value="ECO:0007669"/>
    <property type="project" value="InterPro"/>
</dbReference>
<gene>
    <name evidence="5" type="ORF">EV379_1157</name>
</gene>
<reference evidence="5 6" key="1">
    <citation type="submission" date="2019-02" db="EMBL/GenBank/DDBJ databases">
        <title>Sequencing the genomes of 1000 actinobacteria strains.</title>
        <authorList>
            <person name="Klenk H.-P."/>
        </authorList>
    </citation>
    <scope>NUCLEOTIDE SEQUENCE [LARGE SCALE GENOMIC DNA]</scope>
    <source>
        <strain evidence="5 6">DSM 18319</strain>
    </source>
</reference>
<dbReference type="OrthoDB" id="4427276at2"/>
<dbReference type="AlphaFoldDB" id="A0A4V6MGI4"/>
<accession>A0A4V6MGI4</accession>
<feature type="region of interest" description="Disordered" evidence="4">
    <location>
        <begin position="134"/>
        <end position="172"/>
    </location>
</feature>
<dbReference type="InterPro" id="IPR011344">
    <property type="entry name" value="ssDNA-bd"/>
</dbReference>
<dbReference type="PANTHER" id="PTHR10302:SF0">
    <property type="entry name" value="SINGLE-STRANDED DNA-BINDING PROTEIN, MITOCHONDRIAL"/>
    <property type="match status" value="1"/>
</dbReference>
<evidence type="ECO:0000313" key="5">
    <source>
        <dbReference type="EMBL" id="RZU64846.1"/>
    </source>
</evidence>
<dbReference type="GO" id="GO:0009295">
    <property type="term" value="C:nucleoid"/>
    <property type="evidence" value="ECO:0007669"/>
    <property type="project" value="TreeGrafter"/>
</dbReference>
<evidence type="ECO:0000256" key="2">
    <source>
        <dbReference type="PROSITE-ProRule" id="PRU00252"/>
    </source>
</evidence>